<dbReference type="PANTHER" id="PTHR46517:SF1">
    <property type="entry name" value="FRUCTOSE-2,6-BISPHOSPHATASE TIGAR"/>
    <property type="match status" value="1"/>
</dbReference>
<accession>A0A2V4VM42</accession>
<feature type="active site" description="Tele-phosphohistidine intermediate" evidence="2">
    <location>
        <position position="17"/>
    </location>
</feature>
<organism evidence="5 6">
    <name type="scientific">Paenibacillus barcinonensis</name>
    <dbReference type="NCBI Taxonomy" id="198119"/>
    <lineage>
        <taxon>Bacteria</taxon>
        <taxon>Bacillati</taxon>
        <taxon>Bacillota</taxon>
        <taxon>Bacilli</taxon>
        <taxon>Bacillales</taxon>
        <taxon>Paenibacillaceae</taxon>
        <taxon>Paenibacillus</taxon>
    </lineage>
</organism>
<evidence type="ECO:0000256" key="2">
    <source>
        <dbReference type="PIRSR" id="PIRSR613078-1"/>
    </source>
</evidence>
<proteinExistence type="predicted"/>
<gene>
    <name evidence="5" type="ORF">DFQ00_11493</name>
</gene>
<evidence type="ECO:0000313" key="6">
    <source>
        <dbReference type="Proteomes" id="UP000247790"/>
    </source>
</evidence>
<dbReference type="Proteomes" id="UP000247790">
    <property type="component" value="Unassembled WGS sequence"/>
</dbReference>
<comment type="caution">
    <text evidence="5">The sequence shown here is derived from an EMBL/GenBank/DDBJ whole genome shotgun (WGS) entry which is preliminary data.</text>
</comment>
<evidence type="ECO:0000256" key="1">
    <source>
        <dbReference type="ARBA" id="ARBA00022801"/>
    </source>
</evidence>
<dbReference type="InterPro" id="IPR013078">
    <property type="entry name" value="His_Pase_superF_clade-1"/>
</dbReference>
<sequence length="205" mass="22949">MRKEGKPTMTQIALIRHGSTAWNKEKRSQGQTDNPLDQEGREQAALLAARLAEEHWDAIYASDLQRASETARIIGERLGIQEIHLDPRLREMGGGQVEGTTEEERIAKWGSDWSSLDLGKEAPASGAARGTEMLEEILRQHPNARVLVVSHGAVLRNTLRALVPEQDISVKLSNTSITRMVHRDQTWHCELYNCNAHLERGKGTM</sequence>
<feature type="binding site" evidence="3">
    <location>
        <begin position="16"/>
        <end position="23"/>
    </location>
    <ligand>
        <name>substrate</name>
    </ligand>
</feature>
<dbReference type="Gene3D" id="3.40.50.1240">
    <property type="entry name" value="Phosphoglycerate mutase-like"/>
    <property type="match status" value="1"/>
</dbReference>
<reference evidence="5 6" key="1">
    <citation type="submission" date="2018-06" db="EMBL/GenBank/DDBJ databases">
        <title>Genomic Encyclopedia of Type Strains, Phase III (KMG-III): the genomes of soil and plant-associated and newly described type strains.</title>
        <authorList>
            <person name="Whitman W."/>
        </authorList>
    </citation>
    <scope>NUCLEOTIDE SEQUENCE [LARGE SCALE GENOMIC DNA]</scope>
    <source>
        <strain evidence="5 6">CECT 7022</strain>
    </source>
</reference>
<dbReference type="SMART" id="SM00855">
    <property type="entry name" value="PGAM"/>
    <property type="match status" value="1"/>
</dbReference>
<dbReference type="GO" id="GO:0045820">
    <property type="term" value="P:negative regulation of glycolytic process"/>
    <property type="evidence" value="ECO:0007669"/>
    <property type="project" value="TreeGrafter"/>
</dbReference>
<dbReference type="GO" id="GO:0043456">
    <property type="term" value="P:regulation of pentose-phosphate shunt"/>
    <property type="evidence" value="ECO:0007669"/>
    <property type="project" value="TreeGrafter"/>
</dbReference>
<dbReference type="GO" id="GO:0005829">
    <property type="term" value="C:cytosol"/>
    <property type="evidence" value="ECO:0007669"/>
    <property type="project" value="TreeGrafter"/>
</dbReference>
<dbReference type="InterPro" id="IPR029033">
    <property type="entry name" value="His_PPase_superfam"/>
</dbReference>
<dbReference type="EMBL" id="QJSW01000014">
    <property type="protein sequence ID" value="PYE47352.1"/>
    <property type="molecule type" value="Genomic_DNA"/>
</dbReference>
<feature type="region of interest" description="Disordered" evidence="4">
    <location>
        <begin position="1"/>
        <end position="38"/>
    </location>
</feature>
<evidence type="ECO:0000256" key="4">
    <source>
        <dbReference type="SAM" id="MobiDB-lite"/>
    </source>
</evidence>
<dbReference type="GO" id="GO:0004331">
    <property type="term" value="F:fructose-2,6-bisphosphate 2-phosphatase activity"/>
    <property type="evidence" value="ECO:0007669"/>
    <property type="project" value="TreeGrafter"/>
</dbReference>
<keyword evidence="1" id="KW-0378">Hydrolase</keyword>
<feature type="active site" description="Proton donor/acceptor" evidence="2">
    <location>
        <position position="91"/>
    </location>
</feature>
<dbReference type="AlphaFoldDB" id="A0A2V4VM42"/>
<dbReference type="SUPFAM" id="SSF53254">
    <property type="entry name" value="Phosphoglycerate mutase-like"/>
    <property type="match status" value="1"/>
</dbReference>
<feature type="binding site" evidence="3">
    <location>
        <position position="66"/>
    </location>
    <ligand>
        <name>substrate</name>
    </ligand>
</feature>
<dbReference type="PANTHER" id="PTHR46517">
    <property type="entry name" value="FRUCTOSE-2,6-BISPHOSPHATASE TIGAR"/>
    <property type="match status" value="1"/>
</dbReference>
<dbReference type="Pfam" id="PF00300">
    <property type="entry name" value="His_Phos_1"/>
    <property type="match status" value="1"/>
</dbReference>
<dbReference type="CDD" id="cd07067">
    <property type="entry name" value="HP_PGM_like"/>
    <property type="match status" value="1"/>
</dbReference>
<name>A0A2V4VM42_PAEBA</name>
<evidence type="ECO:0000313" key="5">
    <source>
        <dbReference type="EMBL" id="PYE47352.1"/>
    </source>
</evidence>
<protein>
    <submittedName>
        <fullName evidence="5">Putative phosphoglycerate mutase</fullName>
    </submittedName>
</protein>
<evidence type="ECO:0000256" key="3">
    <source>
        <dbReference type="PIRSR" id="PIRSR613078-2"/>
    </source>
</evidence>
<dbReference type="InterPro" id="IPR051695">
    <property type="entry name" value="Phosphoglycerate_Mutase"/>
</dbReference>